<feature type="transmembrane region" description="Helical" evidence="1">
    <location>
        <begin position="12"/>
        <end position="34"/>
    </location>
</feature>
<keyword evidence="1" id="KW-1133">Transmembrane helix</keyword>
<gene>
    <name evidence="2" type="ORF">ACFOZY_00440</name>
</gene>
<sequence>MGWSLASQIDFSGYQMEIALFYTIALVMAVWVFYDSDRHFYSFFRHLFWILTLLSGPLGLLVYHIFRRWDVRRNE</sequence>
<evidence type="ECO:0008006" key="4">
    <source>
        <dbReference type="Google" id="ProtNLM"/>
    </source>
</evidence>
<proteinExistence type="predicted"/>
<dbReference type="EMBL" id="JBHSEC010000001">
    <property type="protein sequence ID" value="MFC4408892.1"/>
    <property type="molecule type" value="Genomic_DNA"/>
</dbReference>
<evidence type="ECO:0000256" key="1">
    <source>
        <dbReference type="SAM" id="Phobius"/>
    </source>
</evidence>
<accession>A0ABV8X3S2</accession>
<protein>
    <recommendedName>
        <fullName evidence="4">Cardiolipin synthase N-terminal domain-containing protein</fullName>
    </recommendedName>
</protein>
<dbReference type="Proteomes" id="UP001595817">
    <property type="component" value="Unassembled WGS sequence"/>
</dbReference>
<comment type="caution">
    <text evidence="2">The sequence shown here is derived from an EMBL/GenBank/DDBJ whole genome shotgun (WGS) entry which is preliminary data.</text>
</comment>
<organism evidence="2 3">
    <name type="scientific">Chungangia koreensis</name>
    <dbReference type="NCBI Taxonomy" id="752657"/>
    <lineage>
        <taxon>Bacteria</taxon>
        <taxon>Bacillati</taxon>
        <taxon>Bacillota</taxon>
        <taxon>Bacilli</taxon>
        <taxon>Lactobacillales</taxon>
        <taxon>Chungangia</taxon>
    </lineage>
</organism>
<dbReference type="RefSeq" id="WP_378151070.1">
    <property type="nucleotide sequence ID" value="NZ_JBHSEC010000001.1"/>
</dbReference>
<keyword evidence="1" id="KW-0472">Membrane</keyword>
<name>A0ABV8X3S2_9LACT</name>
<feature type="transmembrane region" description="Helical" evidence="1">
    <location>
        <begin position="46"/>
        <end position="66"/>
    </location>
</feature>
<keyword evidence="1" id="KW-0812">Transmembrane</keyword>
<evidence type="ECO:0000313" key="2">
    <source>
        <dbReference type="EMBL" id="MFC4408892.1"/>
    </source>
</evidence>
<reference evidence="3" key="1">
    <citation type="journal article" date="2019" name="Int. J. Syst. Evol. Microbiol.">
        <title>The Global Catalogue of Microorganisms (GCM) 10K type strain sequencing project: providing services to taxonomists for standard genome sequencing and annotation.</title>
        <authorList>
            <consortium name="The Broad Institute Genomics Platform"/>
            <consortium name="The Broad Institute Genome Sequencing Center for Infectious Disease"/>
            <person name="Wu L."/>
            <person name="Ma J."/>
        </authorList>
    </citation>
    <scope>NUCLEOTIDE SEQUENCE [LARGE SCALE GENOMIC DNA]</scope>
    <source>
        <strain evidence="3">CCUG 59778</strain>
    </source>
</reference>
<keyword evidence="3" id="KW-1185">Reference proteome</keyword>
<evidence type="ECO:0000313" key="3">
    <source>
        <dbReference type="Proteomes" id="UP001595817"/>
    </source>
</evidence>